<accession>A0AAW1UD40</accession>
<evidence type="ECO:0000313" key="2">
    <source>
        <dbReference type="EMBL" id="KAK9880568.1"/>
    </source>
</evidence>
<proteinExistence type="predicted"/>
<protein>
    <submittedName>
        <fullName evidence="2">Uncharacterized protein</fullName>
    </submittedName>
</protein>
<sequence>MHHVGGYLASQPAISRCSRDRNQNRRGLSEFEYAPSWDVNLNELKDEEDADVVADMMALFKANAANKQKIYDTVKDACKSKESLKKGQNPNLKKDIRRKIQVKRKI</sequence>
<evidence type="ECO:0000313" key="3">
    <source>
        <dbReference type="Proteomes" id="UP001431783"/>
    </source>
</evidence>
<evidence type="ECO:0000256" key="1">
    <source>
        <dbReference type="SAM" id="MobiDB-lite"/>
    </source>
</evidence>
<comment type="caution">
    <text evidence="2">The sequence shown here is derived from an EMBL/GenBank/DDBJ whole genome shotgun (WGS) entry which is preliminary data.</text>
</comment>
<reference evidence="2 3" key="1">
    <citation type="submission" date="2023-03" db="EMBL/GenBank/DDBJ databases">
        <title>Genome insight into feeding habits of ladybird beetles.</title>
        <authorList>
            <person name="Li H.-S."/>
            <person name="Huang Y.-H."/>
            <person name="Pang H."/>
        </authorList>
    </citation>
    <scope>NUCLEOTIDE SEQUENCE [LARGE SCALE GENOMIC DNA]</scope>
    <source>
        <strain evidence="2">SYSU_2023b</strain>
        <tissue evidence="2">Whole body</tissue>
    </source>
</reference>
<dbReference type="AlphaFoldDB" id="A0AAW1UD40"/>
<dbReference type="Proteomes" id="UP001431783">
    <property type="component" value="Unassembled WGS sequence"/>
</dbReference>
<dbReference type="EMBL" id="JARQZJ010000065">
    <property type="protein sequence ID" value="KAK9880568.1"/>
    <property type="molecule type" value="Genomic_DNA"/>
</dbReference>
<name>A0AAW1UD40_9CUCU</name>
<keyword evidence="3" id="KW-1185">Reference proteome</keyword>
<feature type="region of interest" description="Disordered" evidence="1">
    <location>
        <begin position="1"/>
        <end position="21"/>
    </location>
</feature>
<gene>
    <name evidence="2" type="ORF">WA026_011807</name>
</gene>
<organism evidence="2 3">
    <name type="scientific">Henosepilachna vigintioctopunctata</name>
    <dbReference type="NCBI Taxonomy" id="420089"/>
    <lineage>
        <taxon>Eukaryota</taxon>
        <taxon>Metazoa</taxon>
        <taxon>Ecdysozoa</taxon>
        <taxon>Arthropoda</taxon>
        <taxon>Hexapoda</taxon>
        <taxon>Insecta</taxon>
        <taxon>Pterygota</taxon>
        <taxon>Neoptera</taxon>
        <taxon>Endopterygota</taxon>
        <taxon>Coleoptera</taxon>
        <taxon>Polyphaga</taxon>
        <taxon>Cucujiformia</taxon>
        <taxon>Coccinelloidea</taxon>
        <taxon>Coccinellidae</taxon>
        <taxon>Epilachninae</taxon>
        <taxon>Epilachnini</taxon>
        <taxon>Henosepilachna</taxon>
    </lineage>
</organism>